<sequence>MDFNVIQVRRLTTTRNFWSRRRSLHGRRCYCSKDDSKSKQPSRNNNNNNGGNDEAQKSSPNPPAPAPLPPVQHPSKSSPTPRMLASPALNLFDPLLHLAISSTPLQFHTSKSFVSDYPSLVDANTVDPTLVLLDEMLLAMPDALSMRSGRYFTA</sequence>
<dbReference type="EMBL" id="JBBNAE010000005">
    <property type="protein sequence ID" value="KAK9123763.1"/>
    <property type="molecule type" value="Genomic_DNA"/>
</dbReference>
<name>A0AAP0IXY8_9MAGN</name>
<reference evidence="2 3" key="1">
    <citation type="submission" date="2024-01" db="EMBL/GenBank/DDBJ databases">
        <title>Genome assemblies of Stephania.</title>
        <authorList>
            <person name="Yang L."/>
        </authorList>
    </citation>
    <scope>NUCLEOTIDE SEQUENCE [LARGE SCALE GENOMIC DNA]</scope>
    <source>
        <strain evidence="2">QJT</strain>
        <tissue evidence="2">Leaf</tissue>
    </source>
</reference>
<protein>
    <submittedName>
        <fullName evidence="2">Uncharacterized protein</fullName>
    </submittedName>
</protein>
<evidence type="ECO:0000313" key="3">
    <source>
        <dbReference type="Proteomes" id="UP001417504"/>
    </source>
</evidence>
<dbReference type="AlphaFoldDB" id="A0AAP0IXY8"/>
<feature type="compositionally biased region" description="Pro residues" evidence="1">
    <location>
        <begin position="60"/>
        <end position="72"/>
    </location>
</feature>
<accession>A0AAP0IXY8</accession>
<organism evidence="2 3">
    <name type="scientific">Stephania japonica</name>
    <dbReference type="NCBI Taxonomy" id="461633"/>
    <lineage>
        <taxon>Eukaryota</taxon>
        <taxon>Viridiplantae</taxon>
        <taxon>Streptophyta</taxon>
        <taxon>Embryophyta</taxon>
        <taxon>Tracheophyta</taxon>
        <taxon>Spermatophyta</taxon>
        <taxon>Magnoliopsida</taxon>
        <taxon>Ranunculales</taxon>
        <taxon>Menispermaceae</taxon>
        <taxon>Menispermoideae</taxon>
        <taxon>Cissampelideae</taxon>
        <taxon>Stephania</taxon>
    </lineage>
</organism>
<evidence type="ECO:0000313" key="2">
    <source>
        <dbReference type="EMBL" id="KAK9123763.1"/>
    </source>
</evidence>
<evidence type="ECO:0000256" key="1">
    <source>
        <dbReference type="SAM" id="MobiDB-lite"/>
    </source>
</evidence>
<keyword evidence="3" id="KW-1185">Reference proteome</keyword>
<comment type="caution">
    <text evidence="2">The sequence shown here is derived from an EMBL/GenBank/DDBJ whole genome shotgun (WGS) entry which is preliminary data.</text>
</comment>
<feature type="region of interest" description="Disordered" evidence="1">
    <location>
        <begin position="29"/>
        <end position="83"/>
    </location>
</feature>
<gene>
    <name evidence="2" type="ORF">Sjap_013365</name>
</gene>
<dbReference type="Proteomes" id="UP001417504">
    <property type="component" value="Unassembled WGS sequence"/>
</dbReference>
<proteinExistence type="predicted"/>